<proteinExistence type="predicted"/>
<organism evidence="2 3">
    <name type="scientific">Pseudopedobacter beijingensis</name>
    <dbReference type="NCBI Taxonomy" id="1207056"/>
    <lineage>
        <taxon>Bacteria</taxon>
        <taxon>Pseudomonadati</taxon>
        <taxon>Bacteroidota</taxon>
        <taxon>Sphingobacteriia</taxon>
        <taxon>Sphingobacteriales</taxon>
        <taxon>Sphingobacteriaceae</taxon>
        <taxon>Pseudopedobacter</taxon>
    </lineage>
</organism>
<feature type="transmembrane region" description="Helical" evidence="1">
    <location>
        <begin position="49"/>
        <end position="72"/>
    </location>
</feature>
<evidence type="ECO:0000256" key="1">
    <source>
        <dbReference type="SAM" id="Phobius"/>
    </source>
</evidence>
<dbReference type="RefSeq" id="WP_379661982.1">
    <property type="nucleotide sequence ID" value="NZ_JBHUDG010000005.1"/>
</dbReference>
<comment type="caution">
    <text evidence="2">The sequence shown here is derived from an EMBL/GenBank/DDBJ whole genome shotgun (WGS) entry which is preliminary data.</text>
</comment>
<evidence type="ECO:0000313" key="3">
    <source>
        <dbReference type="Proteomes" id="UP001597118"/>
    </source>
</evidence>
<keyword evidence="1" id="KW-0472">Membrane</keyword>
<protein>
    <submittedName>
        <fullName evidence="2">Uncharacterized protein</fullName>
    </submittedName>
</protein>
<keyword evidence="3" id="KW-1185">Reference proteome</keyword>
<dbReference type="EMBL" id="JBHUDG010000005">
    <property type="protein sequence ID" value="MFD1629604.1"/>
    <property type="molecule type" value="Genomic_DNA"/>
</dbReference>
<feature type="transmembrane region" description="Helical" evidence="1">
    <location>
        <begin position="6"/>
        <end position="28"/>
    </location>
</feature>
<keyword evidence="1" id="KW-1133">Transmembrane helix</keyword>
<dbReference type="Proteomes" id="UP001597118">
    <property type="component" value="Unassembled WGS sequence"/>
</dbReference>
<reference evidence="3" key="1">
    <citation type="journal article" date="2019" name="Int. J. Syst. Evol. Microbiol.">
        <title>The Global Catalogue of Microorganisms (GCM) 10K type strain sequencing project: providing services to taxonomists for standard genome sequencing and annotation.</title>
        <authorList>
            <consortium name="The Broad Institute Genomics Platform"/>
            <consortium name="The Broad Institute Genome Sequencing Center for Infectious Disease"/>
            <person name="Wu L."/>
            <person name="Ma J."/>
        </authorList>
    </citation>
    <scope>NUCLEOTIDE SEQUENCE [LARGE SCALE GENOMIC DNA]</scope>
    <source>
        <strain evidence="3">CCUG 53762</strain>
    </source>
</reference>
<feature type="transmembrane region" description="Helical" evidence="1">
    <location>
        <begin position="78"/>
        <end position="97"/>
    </location>
</feature>
<keyword evidence="1" id="KW-0812">Transmembrane</keyword>
<evidence type="ECO:0000313" key="2">
    <source>
        <dbReference type="EMBL" id="MFD1629604.1"/>
    </source>
</evidence>
<gene>
    <name evidence="2" type="ORF">ACFSAH_06945</name>
</gene>
<name>A0ABW4IC77_9SPHI</name>
<sequence length="174" mass="20597">MKTEPIELLLIVNFITGLQMGVYLLLSLRLLNRYNKSLHPNFRNILGLYWLRDLTLYLILLCYIIAPLLLLFAQTDSWPLYAFQPIMTTIIYFILYYKSVTFMNLDELNALKLQQQEVVKESSYTELEQQITNIIELSSYESGKEKSENTDLISYHARKFKRALYELIYADKYP</sequence>
<accession>A0ABW4IC77</accession>